<dbReference type="GO" id="GO:0046983">
    <property type="term" value="F:protein dimerization activity"/>
    <property type="evidence" value="ECO:0007669"/>
    <property type="project" value="InterPro"/>
</dbReference>
<keyword evidence="7" id="KW-1185">Reference proteome</keyword>
<dbReference type="AlphaFoldDB" id="A0A1X6ND38"/>
<organism evidence="6 7">
    <name type="scientific">Postia placenta MAD-698-R-SB12</name>
    <dbReference type="NCBI Taxonomy" id="670580"/>
    <lineage>
        <taxon>Eukaryota</taxon>
        <taxon>Fungi</taxon>
        <taxon>Dikarya</taxon>
        <taxon>Basidiomycota</taxon>
        <taxon>Agaricomycotina</taxon>
        <taxon>Agaricomycetes</taxon>
        <taxon>Polyporales</taxon>
        <taxon>Adustoporiaceae</taxon>
        <taxon>Rhodonia</taxon>
    </lineage>
</organism>
<protein>
    <submittedName>
        <fullName evidence="6">Uncharacterized protein</fullName>
    </submittedName>
</protein>
<evidence type="ECO:0000259" key="4">
    <source>
        <dbReference type="Pfam" id="PF00891"/>
    </source>
</evidence>
<dbReference type="Gene3D" id="1.10.10.10">
    <property type="entry name" value="Winged helix-like DNA-binding domain superfamily/Winged helix DNA-binding domain"/>
    <property type="match status" value="1"/>
</dbReference>
<dbReference type="GO" id="GO:0008171">
    <property type="term" value="F:O-methyltransferase activity"/>
    <property type="evidence" value="ECO:0007669"/>
    <property type="project" value="InterPro"/>
</dbReference>
<dbReference type="InterPro" id="IPR029063">
    <property type="entry name" value="SAM-dependent_MTases_sf"/>
</dbReference>
<evidence type="ECO:0000259" key="5">
    <source>
        <dbReference type="Pfam" id="PF08100"/>
    </source>
</evidence>
<dbReference type="RefSeq" id="XP_024343087.1">
    <property type="nucleotide sequence ID" value="XM_024480327.1"/>
</dbReference>
<gene>
    <name evidence="6" type="ORF">POSPLADRAFT_1052954</name>
</gene>
<dbReference type="Pfam" id="PF00891">
    <property type="entry name" value="Methyltransf_2"/>
    <property type="match status" value="1"/>
</dbReference>
<evidence type="ECO:0000256" key="2">
    <source>
        <dbReference type="ARBA" id="ARBA00022679"/>
    </source>
</evidence>
<dbReference type="GO" id="GO:0032259">
    <property type="term" value="P:methylation"/>
    <property type="evidence" value="ECO:0007669"/>
    <property type="project" value="UniProtKB-KW"/>
</dbReference>
<dbReference type="OrthoDB" id="2410195at2759"/>
<feature type="domain" description="O-methyltransferase dimerisation" evidence="5">
    <location>
        <begin position="76"/>
        <end position="156"/>
    </location>
</feature>
<dbReference type="InterPro" id="IPR036388">
    <property type="entry name" value="WH-like_DNA-bd_sf"/>
</dbReference>
<reference evidence="6 7" key="1">
    <citation type="submission" date="2017-04" db="EMBL/GenBank/DDBJ databases">
        <title>Genome Sequence of the Model Brown-Rot Fungus Postia placenta SB12.</title>
        <authorList>
            <consortium name="DOE Joint Genome Institute"/>
            <person name="Gaskell J."/>
            <person name="Kersten P."/>
            <person name="Larrondo L.F."/>
            <person name="Canessa P."/>
            <person name="Martinez D."/>
            <person name="Hibbett D."/>
            <person name="Schmoll M."/>
            <person name="Kubicek C.P."/>
            <person name="Martinez A.T."/>
            <person name="Yadav J."/>
            <person name="Master E."/>
            <person name="Magnuson J.K."/>
            <person name="James T."/>
            <person name="Yaver D."/>
            <person name="Berka R."/>
            <person name="Labutti K."/>
            <person name="Lipzen A."/>
            <person name="Aerts A."/>
            <person name="Barry K."/>
            <person name="Henrissat B."/>
            <person name="Blanchette R."/>
            <person name="Grigoriev I."/>
            <person name="Cullen D."/>
        </authorList>
    </citation>
    <scope>NUCLEOTIDE SEQUENCE [LARGE SCALE GENOMIC DNA]</scope>
    <source>
        <strain evidence="6 7">MAD-698-R-SB12</strain>
    </source>
</reference>
<dbReference type="SUPFAM" id="SSF46785">
    <property type="entry name" value="Winged helix' DNA-binding domain"/>
    <property type="match status" value="1"/>
</dbReference>
<feature type="domain" description="O-methyltransferase C-terminal" evidence="4">
    <location>
        <begin position="260"/>
        <end position="428"/>
    </location>
</feature>
<accession>A0A1X6ND38</accession>
<dbReference type="InterPro" id="IPR036390">
    <property type="entry name" value="WH_DNA-bd_sf"/>
</dbReference>
<dbReference type="GeneID" id="36325277"/>
<dbReference type="InterPro" id="IPR012967">
    <property type="entry name" value="COMT_dimerisation"/>
</dbReference>
<dbReference type="EMBL" id="KZ110592">
    <property type="protein sequence ID" value="OSX66293.1"/>
    <property type="molecule type" value="Genomic_DNA"/>
</dbReference>
<evidence type="ECO:0000313" key="7">
    <source>
        <dbReference type="Proteomes" id="UP000194127"/>
    </source>
</evidence>
<dbReference type="PANTHER" id="PTHR43712">
    <property type="entry name" value="PUTATIVE (AFU_ORTHOLOGUE AFUA_4G14580)-RELATED"/>
    <property type="match status" value="1"/>
</dbReference>
<dbReference type="PANTHER" id="PTHR43712:SF2">
    <property type="entry name" value="O-METHYLTRANSFERASE CICE"/>
    <property type="match status" value="1"/>
</dbReference>
<name>A0A1X6ND38_9APHY</name>
<sequence length="452" mass="50516">MSVAEKAAQLRALVRMISDSAEAVIQEWEAEGRTPHDVTSVPRLPSRELFEARRLFVGACGMGVDLVHDPFTRMTELATSFFNSVSLRIAADTRIADVLRDADREKGISIQEISRQVRIAPEDLSRVLRTLTSLHIFKEVKDDFYANTDTSRLLVDNEPLRCWLLSQSTEVFTASNKLPDILYGSLDKPSSERKSGFQTAYGNTGSFWEWIEETVVRSDGTLGPRPELDIWLNGMWKFGLEHVQAPAVCFDFPWEAVGSKTIVDVGAGVGGMSFELATRYPKLQFIVEDRPVILQQAEAFWSSSLPDAVQNNRVRFVPHDFFSEQPIKGADMYILRHIMHDWADDECVTILKSLRGAMASESLVLIADNVMQTTAGSPHLKAAPPPLPANYGLAHSFANLHDLFMFVMFKGGERTAGEFVALAARAGLKLTRVWECRGLTSLTELRRDDYVA</sequence>
<proteinExistence type="predicted"/>
<evidence type="ECO:0000313" key="6">
    <source>
        <dbReference type="EMBL" id="OSX66293.1"/>
    </source>
</evidence>
<dbReference type="STRING" id="670580.A0A1X6ND38"/>
<dbReference type="InterPro" id="IPR016461">
    <property type="entry name" value="COMT-like"/>
</dbReference>
<dbReference type="Gene3D" id="3.40.50.150">
    <property type="entry name" value="Vaccinia Virus protein VP39"/>
    <property type="match status" value="1"/>
</dbReference>
<keyword evidence="2" id="KW-0808">Transferase</keyword>
<keyword evidence="1" id="KW-0489">Methyltransferase</keyword>
<dbReference type="PROSITE" id="PS51683">
    <property type="entry name" value="SAM_OMT_II"/>
    <property type="match status" value="1"/>
</dbReference>
<keyword evidence="3" id="KW-0949">S-adenosyl-L-methionine</keyword>
<evidence type="ECO:0000256" key="1">
    <source>
        <dbReference type="ARBA" id="ARBA00022603"/>
    </source>
</evidence>
<evidence type="ECO:0000256" key="3">
    <source>
        <dbReference type="ARBA" id="ARBA00022691"/>
    </source>
</evidence>
<dbReference type="InterPro" id="IPR001077">
    <property type="entry name" value="COMT_C"/>
</dbReference>
<dbReference type="Pfam" id="PF08100">
    <property type="entry name" value="Dimerisation"/>
    <property type="match status" value="1"/>
</dbReference>
<dbReference type="SUPFAM" id="SSF53335">
    <property type="entry name" value="S-adenosyl-L-methionine-dependent methyltransferases"/>
    <property type="match status" value="1"/>
</dbReference>
<dbReference type="Proteomes" id="UP000194127">
    <property type="component" value="Unassembled WGS sequence"/>
</dbReference>